<evidence type="ECO:0000259" key="2">
    <source>
        <dbReference type="Pfam" id="PF01551"/>
    </source>
</evidence>
<dbReference type="InterPro" id="IPR016047">
    <property type="entry name" value="M23ase_b-sheet_dom"/>
</dbReference>
<feature type="chain" id="PRO_5046127626" evidence="1">
    <location>
        <begin position="23"/>
        <end position="387"/>
    </location>
</feature>
<comment type="caution">
    <text evidence="3">The sequence shown here is derived from an EMBL/GenBank/DDBJ whole genome shotgun (WGS) entry which is preliminary data.</text>
</comment>
<dbReference type="EMBL" id="JADIKI010000023">
    <property type="protein sequence ID" value="MFK2855145.1"/>
    <property type="molecule type" value="Genomic_DNA"/>
</dbReference>
<proteinExistence type="predicted"/>
<dbReference type="CDD" id="cd12797">
    <property type="entry name" value="M23_peptidase"/>
    <property type="match status" value="1"/>
</dbReference>
<reference evidence="3 4" key="1">
    <citation type="submission" date="2020-10" db="EMBL/GenBank/DDBJ databases">
        <title>Phylogeny of dyella-like bacteria.</title>
        <authorList>
            <person name="Fu J."/>
        </authorList>
    </citation>
    <scope>NUCLEOTIDE SEQUENCE [LARGE SCALE GENOMIC DNA]</scope>
    <source>
        <strain evidence="3 4">DHG40</strain>
    </source>
</reference>
<dbReference type="RefSeq" id="WP_380006702.1">
    <property type="nucleotide sequence ID" value="NZ_JADIKI010000023.1"/>
</dbReference>
<dbReference type="PANTHER" id="PTHR21666">
    <property type="entry name" value="PEPTIDASE-RELATED"/>
    <property type="match status" value="1"/>
</dbReference>
<sequence length="387" mass="41488">MDAWRRSLVVLLLSLASAGAIAQRAPLQQSFDLRVPWIPQPVLVDGKASLVYELYVTNYAQAPLQLQRLIVLDQQNHALVELDADQLNHALGRPDHPADHDYARLPPGMTAVVYLSVPLAEGAAATLHLNHRIQYATASGQTFSVEGGAFAPDTRKPLELGPPLRGGPWVAIYDARWERGHRRVLYAINGAVHIPARFAIDWIRLSSHGGYARGDGTTPGQWFGYGAQVLAVADATVASIGEGISEASTLAAGAAHKVPLEDAAGNYVALALGDGRYALYEHLKPGSITVKTGDHVRRGQVIAQLGFTGESTGPHLHFHVSNANAPLDAEGLPYALDHFRVLGVYPTIEAFDQGKPWLPSNKAGGDARSSEFPGPLTVVDFGEDTAH</sequence>
<dbReference type="InterPro" id="IPR011055">
    <property type="entry name" value="Dup_hybrid_motif"/>
</dbReference>
<evidence type="ECO:0000256" key="1">
    <source>
        <dbReference type="SAM" id="SignalP"/>
    </source>
</evidence>
<feature type="domain" description="M23ase beta-sheet core" evidence="2">
    <location>
        <begin position="225"/>
        <end position="328"/>
    </location>
</feature>
<organism evidence="3 4">
    <name type="scientific">Dyella humi</name>
    <dbReference type="NCBI Taxonomy" id="1770547"/>
    <lineage>
        <taxon>Bacteria</taxon>
        <taxon>Pseudomonadati</taxon>
        <taxon>Pseudomonadota</taxon>
        <taxon>Gammaproteobacteria</taxon>
        <taxon>Lysobacterales</taxon>
        <taxon>Rhodanobacteraceae</taxon>
        <taxon>Dyella</taxon>
    </lineage>
</organism>
<protein>
    <submittedName>
        <fullName evidence="3">M23 family metallopeptidase</fullName>
    </submittedName>
</protein>
<dbReference type="Pfam" id="PF01551">
    <property type="entry name" value="Peptidase_M23"/>
    <property type="match status" value="1"/>
</dbReference>
<dbReference type="InterPro" id="IPR050570">
    <property type="entry name" value="Cell_wall_metabolism_enzyme"/>
</dbReference>
<dbReference type="Gene3D" id="2.70.70.10">
    <property type="entry name" value="Glucose Permease (Domain IIA)"/>
    <property type="match status" value="1"/>
</dbReference>
<dbReference type="PANTHER" id="PTHR21666:SF270">
    <property type="entry name" value="MUREIN HYDROLASE ACTIVATOR ENVC"/>
    <property type="match status" value="1"/>
</dbReference>
<evidence type="ECO:0000313" key="3">
    <source>
        <dbReference type="EMBL" id="MFK2855145.1"/>
    </source>
</evidence>
<gene>
    <name evidence="3" type="ORF">ISP18_11130</name>
</gene>
<evidence type="ECO:0000313" key="4">
    <source>
        <dbReference type="Proteomes" id="UP001620409"/>
    </source>
</evidence>
<feature type="signal peptide" evidence="1">
    <location>
        <begin position="1"/>
        <end position="22"/>
    </location>
</feature>
<dbReference type="SUPFAM" id="SSF51261">
    <property type="entry name" value="Duplicated hybrid motif"/>
    <property type="match status" value="1"/>
</dbReference>
<accession>A0ABW8IK80</accession>
<name>A0ABW8IK80_9GAMM</name>
<keyword evidence="4" id="KW-1185">Reference proteome</keyword>
<dbReference type="Proteomes" id="UP001620409">
    <property type="component" value="Unassembled WGS sequence"/>
</dbReference>
<keyword evidence="1" id="KW-0732">Signal</keyword>